<evidence type="ECO:0000256" key="2">
    <source>
        <dbReference type="ARBA" id="ARBA00004417"/>
    </source>
</evidence>
<dbReference type="EC" id="1.6.5.11" evidence="16"/>
<name>A0A948RXK8_UNCEI</name>
<dbReference type="NCBIfam" id="NF004739">
    <property type="entry name" value="PRK06075.1"/>
    <property type="match status" value="1"/>
</dbReference>
<evidence type="ECO:0000256" key="12">
    <source>
        <dbReference type="ARBA" id="ARBA00038617"/>
    </source>
</evidence>
<keyword evidence="6" id="KW-0997">Cell inner membrane</keyword>
<comment type="subunit">
    <text evidence="12">NDH-1 is composed of 13 different subunits. Subunits NuoB, CD, E, F, and G constitute the peripheral sector of the complex.</text>
</comment>
<evidence type="ECO:0000313" key="17">
    <source>
        <dbReference type="Proteomes" id="UP000777784"/>
    </source>
</evidence>
<evidence type="ECO:0000256" key="1">
    <source>
        <dbReference type="ARBA" id="ARBA00002378"/>
    </source>
</evidence>
<dbReference type="InterPro" id="IPR022885">
    <property type="entry name" value="NDH1_su_D/H"/>
</dbReference>
<dbReference type="GO" id="GO:0005886">
    <property type="term" value="C:plasma membrane"/>
    <property type="evidence" value="ECO:0007669"/>
    <property type="project" value="UniProtKB-SubCell"/>
</dbReference>
<reference evidence="16" key="1">
    <citation type="submission" date="2021-05" db="EMBL/GenBank/DDBJ databases">
        <title>Energy efficiency and biological interactions define the core microbiome of deep oligotrophic groundwater.</title>
        <authorList>
            <person name="Mehrshad M."/>
            <person name="Lopez-Fernandez M."/>
            <person name="Bell E."/>
            <person name="Bernier-Latmani R."/>
            <person name="Bertilsson S."/>
            <person name="Dopson M."/>
        </authorList>
    </citation>
    <scope>NUCLEOTIDE SEQUENCE</scope>
    <source>
        <strain evidence="16">Modern_marine.mb.64</strain>
    </source>
</reference>
<dbReference type="HAMAP" id="MF_01358">
    <property type="entry name" value="NDH1_NuoD"/>
    <property type="match status" value="1"/>
</dbReference>
<evidence type="ECO:0000256" key="5">
    <source>
        <dbReference type="ARBA" id="ARBA00022475"/>
    </source>
</evidence>
<dbReference type="PANTHER" id="PTHR11993">
    <property type="entry name" value="NADH-UBIQUINONE OXIDOREDUCTASE 49 KDA SUBUNIT"/>
    <property type="match status" value="1"/>
</dbReference>
<comment type="similarity">
    <text evidence="3">In the C-terminal section; belongs to the complex I 49 kDa subunit family.</text>
</comment>
<evidence type="ECO:0000256" key="3">
    <source>
        <dbReference type="ARBA" id="ARBA00010019"/>
    </source>
</evidence>
<evidence type="ECO:0000259" key="15">
    <source>
        <dbReference type="Pfam" id="PF00346"/>
    </source>
</evidence>
<keyword evidence="7" id="KW-0874">Quinone</keyword>
<dbReference type="InterPro" id="IPR037232">
    <property type="entry name" value="NADH_quin_OxRdtase_su_C/D-like"/>
</dbReference>
<dbReference type="Pfam" id="PF00346">
    <property type="entry name" value="Complex1_49kDa"/>
    <property type="match status" value="1"/>
</dbReference>
<keyword evidence="10" id="KW-0472">Membrane</keyword>
<evidence type="ECO:0000256" key="8">
    <source>
        <dbReference type="ARBA" id="ARBA00022967"/>
    </source>
</evidence>
<dbReference type="Gene3D" id="1.10.645.10">
    <property type="entry name" value="Cytochrome-c3 Hydrogenase, chain B"/>
    <property type="match status" value="1"/>
</dbReference>
<keyword evidence="5" id="KW-1003">Cell membrane</keyword>
<dbReference type="NCBIfam" id="TIGR01962">
    <property type="entry name" value="NuoD"/>
    <property type="match status" value="1"/>
</dbReference>
<keyword evidence="9" id="KW-0520">NAD</keyword>
<keyword evidence="8" id="KW-1278">Translocase</keyword>
<evidence type="ECO:0000256" key="9">
    <source>
        <dbReference type="ARBA" id="ARBA00023027"/>
    </source>
</evidence>
<evidence type="ECO:0000256" key="11">
    <source>
        <dbReference type="ARBA" id="ARBA00023268"/>
    </source>
</evidence>
<evidence type="ECO:0000313" key="16">
    <source>
        <dbReference type="EMBL" id="MBU2692885.1"/>
    </source>
</evidence>
<keyword evidence="11" id="KW-0511">Multifunctional enzyme</keyword>
<feature type="domain" description="NADH-quinone oxidoreductase subunit D" evidence="15">
    <location>
        <begin position="311"/>
        <end position="581"/>
    </location>
</feature>
<dbReference type="HAMAP" id="MF_01357">
    <property type="entry name" value="NDH1_NuoC"/>
    <property type="match status" value="1"/>
</dbReference>
<keyword evidence="16" id="KW-0560">Oxidoreductase</keyword>
<keyword evidence="4" id="KW-0813">Transport</keyword>
<dbReference type="SUPFAM" id="SSF56762">
    <property type="entry name" value="HydB/Nqo4-like"/>
    <property type="match status" value="1"/>
</dbReference>
<organism evidence="16 17">
    <name type="scientific">Eiseniibacteriota bacterium</name>
    <dbReference type="NCBI Taxonomy" id="2212470"/>
    <lineage>
        <taxon>Bacteria</taxon>
        <taxon>Candidatus Eiseniibacteriota</taxon>
    </lineage>
</organism>
<evidence type="ECO:0000256" key="10">
    <source>
        <dbReference type="ARBA" id="ARBA00023136"/>
    </source>
</evidence>
<dbReference type="HAMAP" id="MF_01397">
    <property type="entry name" value="NDH1_NuoCD_2"/>
    <property type="match status" value="1"/>
</dbReference>
<dbReference type="PANTHER" id="PTHR11993:SF10">
    <property type="entry name" value="NADH DEHYDROGENASE [UBIQUINONE] IRON-SULFUR PROTEIN 2, MITOCHONDRIAL"/>
    <property type="match status" value="1"/>
</dbReference>
<dbReference type="Proteomes" id="UP000777784">
    <property type="component" value="Unassembled WGS sequence"/>
</dbReference>
<dbReference type="EMBL" id="JAHJDP010000104">
    <property type="protein sequence ID" value="MBU2692885.1"/>
    <property type="molecule type" value="Genomic_DNA"/>
</dbReference>
<dbReference type="InterPro" id="IPR001268">
    <property type="entry name" value="NADH_UbQ_OxRdtase_30kDa_su"/>
</dbReference>
<accession>A0A948RXK8</accession>
<protein>
    <submittedName>
        <fullName evidence="16">NADH-quinone oxidoreductase subunit D</fullName>
        <ecNumber evidence="16">1.6.5.11</ecNumber>
    </submittedName>
</protein>
<dbReference type="InterPro" id="IPR029014">
    <property type="entry name" value="NiFe-Hase_large"/>
</dbReference>
<sequence>MEEKTAAGITGKTWPDVSLEPSTKEFGERIRLDPPVCGLPAFRVQPELLYNAIRFLKENKAYRFNQLTDVTCVDHLQNGQAPARFEIIYNFHSLPTSARLILKSWIAEDDATVDSIHSLYKNANWLEREIFDQYGLRFKGHPNMKRILNHKEFVGHPLRKDYPISKGQWLSEADDLLDELEIRHRLDPKDDDGDRERMTLNLGPSHPAAHGTLRNMVELSGETILYCIPEIGYLHRGFEKNAETHCYNMVIPYTDRLNYCSAIMNNVGYVKAVERLLNIEVPERCRYIRVIMCELSRIMDHLVANGANLVDLGALTNYWYLFSLREKIYNVLEEQTGARLTNSYTRVGGVWADVNENFEPSVRQILKDVPRHVNDSLKLVARNRIFLDRTVGVGAISAEDAVSFGYTGPCLRAAGVDWDLRKVQPYYHYDEFDFDIPVGERGDTYDRIMVRFEEMFQSCRIIAQALDRMPDGPVNIADRRYILPPKEEVYSSIEGMVSHFNLVMRGVRPPAGDVYDATEAANGELGFYIVSDGSQNPYKCHVRPPCFHIYSSFPTLAEGGMIADAIAILGSLNIIAGELDR</sequence>
<evidence type="ECO:0000256" key="6">
    <source>
        <dbReference type="ARBA" id="ARBA00022519"/>
    </source>
</evidence>
<evidence type="ECO:0000256" key="4">
    <source>
        <dbReference type="ARBA" id="ARBA00022448"/>
    </source>
</evidence>
<dbReference type="SUPFAM" id="SSF143243">
    <property type="entry name" value="Nqo5-like"/>
    <property type="match status" value="1"/>
</dbReference>
<dbReference type="AlphaFoldDB" id="A0A948RXK8"/>
<dbReference type="GO" id="GO:0008137">
    <property type="term" value="F:NADH dehydrogenase (ubiquinone) activity"/>
    <property type="evidence" value="ECO:0007669"/>
    <property type="project" value="InterPro"/>
</dbReference>
<dbReference type="GO" id="GO:0051287">
    <property type="term" value="F:NAD binding"/>
    <property type="evidence" value="ECO:0007669"/>
    <property type="project" value="InterPro"/>
</dbReference>
<comment type="function">
    <text evidence="1">NDH-1 shuttles electrons from NADH, via FMN and iron-sulfur (Fe-S) centers, to quinones in the respiratory chain. The immediate electron acceptor for the enzyme in this species is believed to be ubiquinone. Couples the redox reaction to proton translocation (for every two electrons transferred, four hydrogen ions are translocated across the cytoplasmic membrane), and thus conserves the redox energy in a proton gradient.</text>
</comment>
<comment type="subcellular location">
    <subcellularLocation>
        <location evidence="2">Cell inner membrane</location>
        <topology evidence="2">Peripheral membrane protein</topology>
    </subcellularLocation>
</comment>
<evidence type="ECO:0000256" key="13">
    <source>
        <dbReference type="ARBA" id="ARBA00047712"/>
    </source>
</evidence>
<dbReference type="InterPro" id="IPR026662">
    <property type="entry name" value="NDH-1_subunit_CD"/>
</dbReference>
<dbReference type="InterPro" id="IPR010218">
    <property type="entry name" value="NADH_DH_suC"/>
</dbReference>
<comment type="catalytic activity">
    <reaction evidence="13">
        <text>a quinone + NADH + 5 H(+)(in) = a quinol + NAD(+) + 4 H(+)(out)</text>
        <dbReference type="Rhea" id="RHEA:57888"/>
        <dbReference type="ChEBI" id="CHEBI:15378"/>
        <dbReference type="ChEBI" id="CHEBI:24646"/>
        <dbReference type="ChEBI" id="CHEBI:57540"/>
        <dbReference type="ChEBI" id="CHEBI:57945"/>
        <dbReference type="ChEBI" id="CHEBI:132124"/>
    </reaction>
</comment>
<feature type="domain" description="NADH:ubiquinone oxidoreductase 30kDa subunit" evidence="14">
    <location>
        <begin position="43"/>
        <end position="166"/>
    </location>
</feature>
<dbReference type="GO" id="GO:0050136">
    <property type="term" value="F:NADH dehydrogenase (quinone) (non-electrogenic) activity"/>
    <property type="evidence" value="ECO:0007669"/>
    <property type="project" value="InterPro"/>
</dbReference>
<dbReference type="InterPro" id="IPR001135">
    <property type="entry name" value="NADH_Q_OxRdtase_suD"/>
</dbReference>
<evidence type="ECO:0000259" key="14">
    <source>
        <dbReference type="Pfam" id="PF00329"/>
    </source>
</evidence>
<dbReference type="Pfam" id="PF00329">
    <property type="entry name" value="Complex1_30kDa"/>
    <property type="match status" value="1"/>
</dbReference>
<evidence type="ECO:0000256" key="7">
    <source>
        <dbReference type="ARBA" id="ARBA00022719"/>
    </source>
</evidence>
<comment type="caution">
    <text evidence="16">The sequence shown here is derived from an EMBL/GenBank/DDBJ whole genome shotgun (WGS) entry which is preliminary data.</text>
</comment>
<proteinExistence type="inferred from homology"/>
<dbReference type="Gene3D" id="3.30.460.80">
    <property type="entry name" value="NADH:ubiquinone oxidoreductase, 30kDa subunit"/>
    <property type="match status" value="1"/>
</dbReference>
<dbReference type="GO" id="GO:0048038">
    <property type="term" value="F:quinone binding"/>
    <property type="evidence" value="ECO:0007669"/>
    <property type="project" value="UniProtKB-KW"/>
</dbReference>
<dbReference type="GO" id="GO:0030964">
    <property type="term" value="C:NADH dehydrogenase complex"/>
    <property type="evidence" value="ECO:0007669"/>
    <property type="project" value="InterPro"/>
</dbReference>
<gene>
    <name evidence="16" type="ORF">KJ970_18350</name>
</gene>